<keyword evidence="2" id="KW-0812">Transmembrane</keyword>
<proteinExistence type="predicted"/>
<dbReference type="Proteomes" id="UP000176998">
    <property type="component" value="Unassembled WGS sequence"/>
</dbReference>
<keyword evidence="2" id="KW-1133">Transmembrane helix</keyword>
<dbReference type="AlphaFoldDB" id="A0A1G4BLW3"/>
<dbReference type="OrthoDB" id="10547575at2759"/>
<feature type="region of interest" description="Disordered" evidence="1">
    <location>
        <begin position="56"/>
        <end position="94"/>
    </location>
</feature>
<protein>
    <submittedName>
        <fullName evidence="3">Uncharacterized protein</fullName>
    </submittedName>
</protein>
<dbReference type="RefSeq" id="XP_022479600.1">
    <property type="nucleotide sequence ID" value="XM_022613806.1"/>
</dbReference>
<feature type="compositionally biased region" description="Polar residues" evidence="1">
    <location>
        <begin position="1"/>
        <end position="15"/>
    </location>
</feature>
<keyword evidence="4" id="KW-1185">Reference proteome</keyword>
<evidence type="ECO:0000313" key="4">
    <source>
        <dbReference type="Proteomes" id="UP000176998"/>
    </source>
</evidence>
<feature type="transmembrane region" description="Helical" evidence="2">
    <location>
        <begin position="102"/>
        <end position="123"/>
    </location>
</feature>
<sequence length="214" mass="23285">MAQTTQDDLQIQNNEPGAIPKPENDEDPVITHLDPSSTQSLCGTEDATVLPFTCKGRREPVEPNGGNGIPIQWRGPRRSKPQEVAPPRLPDVQSMRGMKRDLPMVATGPTVPSVVFCLLGPMFPGALAHPVPFESGDTTESRTLAARSMLDKVFGMLNINLLIQVLLCIVLGAWLVVIRCTRQENAGFWALLTASLTHVFFVHDPKANGVVCLL</sequence>
<organism evidence="3 4">
    <name type="scientific">Colletotrichum orchidophilum</name>
    <dbReference type="NCBI Taxonomy" id="1209926"/>
    <lineage>
        <taxon>Eukaryota</taxon>
        <taxon>Fungi</taxon>
        <taxon>Dikarya</taxon>
        <taxon>Ascomycota</taxon>
        <taxon>Pezizomycotina</taxon>
        <taxon>Sordariomycetes</taxon>
        <taxon>Hypocreomycetidae</taxon>
        <taxon>Glomerellales</taxon>
        <taxon>Glomerellaceae</taxon>
        <taxon>Colletotrichum</taxon>
    </lineage>
</organism>
<dbReference type="EMBL" id="MJBS01000012">
    <property type="protein sequence ID" value="OHF02460.1"/>
    <property type="molecule type" value="Genomic_DNA"/>
</dbReference>
<name>A0A1G4BLW3_9PEZI</name>
<keyword evidence="2" id="KW-0472">Membrane</keyword>
<comment type="caution">
    <text evidence="3">The sequence shown here is derived from an EMBL/GenBank/DDBJ whole genome shotgun (WGS) entry which is preliminary data.</text>
</comment>
<evidence type="ECO:0000256" key="2">
    <source>
        <dbReference type="SAM" id="Phobius"/>
    </source>
</evidence>
<gene>
    <name evidence="3" type="ORF">CORC01_02155</name>
</gene>
<reference evidence="3 4" key="1">
    <citation type="submission" date="2016-09" db="EMBL/GenBank/DDBJ databases">
        <authorList>
            <person name="Capua I."/>
            <person name="De Benedictis P."/>
            <person name="Joannis T."/>
            <person name="Lombin L.H."/>
            <person name="Cattoli G."/>
        </authorList>
    </citation>
    <scope>NUCLEOTIDE SEQUENCE [LARGE SCALE GENOMIC DNA]</scope>
    <source>
        <strain evidence="3 4">IMI 309357</strain>
    </source>
</reference>
<dbReference type="GeneID" id="34555316"/>
<evidence type="ECO:0000256" key="1">
    <source>
        <dbReference type="SAM" id="MobiDB-lite"/>
    </source>
</evidence>
<accession>A0A1G4BLW3</accession>
<feature type="region of interest" description="Disordered" evidence="1">
    <location>
        <begin position="1"/>
        <end position="41"/>
    </location>
</feature>
<evidence type="ECO:0000313" key="3">
    <source>
        <dbReference type="EMBL" id="OHF02460.1"/>
    </source>
</evidence>
<feature type="transmembrane region" description="Helical" evidence="2">
    <location>
        <begin position="157"/>
        <end position="178"/>
    </location>
</feature>